<dbReference type="CDD" id="cd00342">
    <property type="entry name" value="gram_neg_porins"/>
    <property type="match status" value="1"/>
</dbReference>
<comment type="caution">
    <text evidence="11">The sequence shown here is derived from an EMBL/GenBank/DDBJ whole genome shotgun (WGS) entry which is preliminary data.</text>
</comment>
<dbReference type="OrthoDB" id="5932506at2"/>
<dbReference type="GO" id="GO:0009279">
    <property type="term" value="C:cell outer membrane"/>
    <property type="evidence" value="ECO:0007669"/>
    <property type="project" value="UniProtKB-SubCell"/>
</dbReference>
<dbReference type="EMBL" id="NHSJ01000138">
    <property type="protein sequence ID" value="PPQ25965.1"/>
    <property type="molecule type" value="Genomic_DNA"/>
</dbReference>
<evidence type="ECO:0000256" key="3">
    <source>
        <dbReference type="ARBA" id="ARBA00022448"/>
    </source>
</evidence>
<comment type="subcellular location">
    <subcellularLocation>
        <location evidence="1">Cell outer membrane</location>
        <topology evidence="1">Multi-pass membrane protein</topology>
    </subcellularLocation>
</comment>
<dbReference type="AlphaFoldDB" id="A0A2S6MUC4"/>
<evidence type="ECO:0000256" key="8">
    <source>
        <dbReference type="ARBA" id="ARBA00023114"/>
    </source>
</evidence>
<evidence type="ECO:0000256" key="1">
    <source>
        <dbReference type="ARBA" id="ARBA00004571"/>
    </source>
</evidence>
<keyword evidence="9" id="KW-0472">Membrane</keyword>
<keyword evidence="6" id="KW-0732">Signal</keyword>
<keyword evidence="8" id="KW-0626">Porin</keyword>
<keyword evidence="12" id="KW-1185">Reference proteome</keyword>
<sequence length="512" mass="54288">MKTKFMTAVALVALATAAGAVSAEAKTKKVKHVKAHHADVAGPAVKGPAVEGPSRFNNLLAILGGGISNDAVVGFLSDPRDISYMGLTVFGAVDLGAGWQSHGSQIDGGYPYGVPYGIQKFSNHPHLGAAPGGLGYSNVGIKGSWDTGFYGFKVVADAETNFDVATASLLDGPNSLYRMAGKTAAYQGANGDSSRGGQAFNNQYWGGFKHDVLGQLTYGRHTTFITDELSAFDPLKGAPAFSLLGFSGSLAGGTTEAGRLDNSLKYKVAYGPIYGGAIVKLADSQGVMAGKGESYGFNLGGTYAGFTLDGTYHYTKDAISLGGLSSITGIYTTAYNNGWRTVATLSNNEEISVAGKYVWNQFTFAGGYEHIRMTNASDMPTAGYSAANLVSYYDPNDYRYIVTNTNPFPNQKILEVFWGGAAWAYNDKLTLSGSYYHLEQNSFATAARKCSNASNSNCSGQEDAFGVMAQYAFNKRFQVYGGVQYTVVTNGLANGYLYTVNWAPSVGARWTF</sequence>
<proteinExistence type="predicted"/>
<dbReference type="Proteomes" id="UP000239089">
    <property type="component" value="Unassembled WGS sequence"/>
</dbReference>
<name>A0A2S6MUC4_9HYPH</name>
<keyword evidence="10" id="KW-0998">Cell outer membrane</keyword>
<evidence type="ECO:0000256" key="7">
    <source>
        <dbReference type="ARBA" id="ARBA00023065"/>
    </source>
</evidence>
<dbReference type="PANTHER" id="PTHR34501">
    <property type="entry name" value="PROTEIN YDDL-RELATED"/>
    <property type="match status" value="1"/>
</dbReference>
<dbReference type="InterPro" id="IPR050298">
    <property type="entry name" value="Gram-neg_bact_OMP"/>
</dbReference>
<accession>A0A2S6MUC4</accession>
<dbReference type="GO" id="GO:0006811">
    <property type="term" value="P:monoatomic ion transport"/>
    <property type="evidence" value="ECO:0007669"/>
    <property type="project" value="UniProtKB-KW"/>
</dbReference>
<evidence type="ECO:0000256" key="2">
    <source>
        <dbReference type="ARBA" id="ARBA00011233"/>
    </source>
</evidence>
<keyword evidence="4" id="KW-1134">Transmembrane beta strand</keyword>
<dbReference type="SUPFAM" id="SSF56935">
    <property type="entry name" value="Porins"/>
    <property type="match status" value="1"/>
</dbReference>
<evidence type="ECO:0000256" key="4">
    <source>
        <dbReference type="ARBA" id="ARBA00022452"/>
    </source>
</evidence>
<keyword evidence="5" id="KW-0812">Transmembrane</keyword>
<organism evidence="11 12">
    <name type="scientific">Rhodoblastus sphagnicola</name>
    <dbReference type="NCBI Taxonomy" id="333368"/>
    <lineage>
        <taxon>Bacteria</taxon>
        <taxon>Pseudomonadati</taxon>
        <taxon>Pseudomonadota</taxon>
        <taxon>Alphaproteobacteria</taxon>
        <taxon>Hyphomicrobiales</taxon>
        <taxon>Rhodoblastaceae</taxon>
        <taxon>Rhodoblastus</taxon>
    </lineage>
</organism>
<dbReference type="Gene3D" id="2.40.160.10">
    <property type="entry name" value="Porin"/>
    <property type="match status" value="1"/>
</dbReference>
<keyword evidence="3" id="KW-0813">Transport</keyword>
<reference evidence="11 12" key="1">
    <citation type="journal article" date="2018" name="Arch. Microbiol.">
        <title>New insights into the metabolic potential of the phototrophic purple bacterium Rhodopila globiformis DSM 161(T) from its draft genome sequence and evidence for a vanadium-dependent nitrogenase.</title>
        <authorList>
            <person name="Imhoff J.F."/>
            <person name="Rahn T."/>
            <person name="Kunzel S."/>
            <person name="Neulinger S.C."/>
        </authorList>
    </citation>
    <scope>NUCLEOTIDE SEQUENCE [LARGE SCALE GENOMIC DNA]</scope>
    <source>
        <strain evidence="11 12">DSM 16996</strain>
    </source>
</reference>
<evidence type="ECO:0000256" key="5">
    <source>
        <dbReference type="ARBA" id="ARBA00022692"/>
    </source>
</evidence>
<evidence type="ECO:0000313" key="11">
    <source>
        <dbReference type="EMBL" id="PPQ25965.1"/>
    </source>
</evidence>
<comment type="subunit">
    <text evidence="2">Homotrimer.</text>
</comment>
<evidence type="ECO:0000256" key="10">
    <source>
        <dbReference type="ARBA" id="ARBA00023237"/>
    </source>
</evidence>
<dbReference type="GO" id="GO:0015288">
    <property type="term" value="F:porin activity"/>
    <property type="evidence" value="ECO:0007669"/>
    <property type="project" value="UniProtKB-KW"/>
</dbReference>
<protein>
    <submittedName>
        <fullName evidence="11">Uncharacterized protein</fullName>
    </submittedName>
</protein>
<dbReference type="RefSeq" id="WP_104510681.1">
    <property type="nucleotide sequence ID" value="NZ_JACIGC010000002.1"/>
</dbReference>
<dbReference type="InterPro" id="IPR023614">
    <property type="entry name" value="Porin_dom_sf"/>
</dbReference>
<evidence type="ECO:0000256" key="6">
    <source>
        <dbReference type="ARBA" id="ARBA00022729"/>
    </source>
</evidence>
<dbReference type="PANTHER" id="PTHR34501:SF9">
    <property type="entry name" value="MAJOR OUTER MEMBRANE PROTEIN P.IA"/>
    <property type="match status" value="1"/>
</dbReference>
<dbReference type="InterPro" id="IPR033900">
    <property type="entry name" value="Gram_neg_porin_domain"/>
</dbReference>
<keyword evidence="7" id="KW-0406">Ion transport</keyword>
<evidence type="ECO:0000256" key="9">
    <source>
        <dbReference type="ARBA" id="ARBA00023136"/>
    </source>
</evidence>
<evidence type="ECO:0000313" key="12">
    <source>
        <dbReference type="Proteomes" id="UP000239089"/>
    </source>
</evidence>
<gene>
    <name evidence="11" type="ORF">CCR94_23315</name>
</gene>
<dbReference type="GO" id="GO:0046930">
    <property type="term" value="C:pore complex"/>
    <property type="evidence" value="ECO:0007669"/>
    <property type="project" value="UniProtKB-KW"/>
</dbReference>